<dbReference type="PIRSF" id="PIRSF005962">
    <property type="entry name" value="Pept_M20D_amidohydro"/>
    <property type="match status" value="1"/>
</dbReference>
<dbReference type="NCBIfam" id="TIGR01891">
    <property type="entry name" value="amidohydrolases"/>
    <property type="match status" value="1"/>
</dbReference>
<proteinExistence type="predicted"/>
<dbReference type="Pfam" id="PF01546">
    <property type="entry name" value="Peptidase_M20"/>
    <property type="match status" value="1"/>
</dbReference>
<feature type="binding site" evidence="2">
    <location>
        <position position="235"/>
    </location>
    <ligand>
        <name>Mn(2+)</name>
        <dbReference type="ChEBI" id="CHEBI:29035"/>
        <label>2</label>
    </ligand>
</feature>
<comment type="cofactor">
    <cofactor evidence="2">
        <name>Mn(2+)</name>
        <dbReference type="ChEBI" id="CHEBI:29035"/>
    </cofactor>
    <text evidence="2">The Mn(2+) ion enhances activity.</text>
</comment>
<evidence type="ECO:0000313" key="4">
    <source>
        <dbReference type="Proteomes" id="UP000184420"/>
    </source>
</evidence>
<dbReference type="InterPro" id="IPR017439">
    <property type="entry name" value="Amidohydrolase"/>
</dbReference>
<dbReference type="Proteomes" id="UP000184420">
    <property type="component" value="Unassembled WGS sequence"/>
</dbReference>
<dbReference type="SUPFAM" id="SSF53187">
    <property type="entry name" value="Zn-dependent exopeptidases"/>
    <property type="match status" value="1"/>
</dbReference>
<keyword evidence="1 3" id="KW-0378">Hydrolase</keyword>
<keyword evidence="4" id="KW-1185">Reference proteome</keyword>
<dbReference type="GO" id="GO:0046872">
    <property type="term" value="F:metal ion binding"/>
    <property type="evidence" value="ECO:0007669"/>
    <property type="project" value="UniProtKB-KW"/>
</dbReference>
<dbReference type="EMBL" id="FRBL01000003">
    <property type="protein sequence ID" value="SHL37897.1"/>
    <property type="molecule type" value="Genomic_DNA"/>
</dbReference>
<evidence type="ECO:0000313" key="3">
    <source>
        <dbReference type="EMBL" id="SHL37897.1"/>
    </source>
</evidence>
<protein>
    <submittedName>
        <fullName evidence="3">Amidohydrolase</fullName>
    </submittedName>
</protein>
<feature type="binding site" evidence="2">
    <location>
        <position position="175"/>
    </location>
    <ligand>
        <name>Mn(2+)</name>
        <dbReference type="ChEBI" id="CHEBI:29035"/>
        <label>2</label>
    </ligand>
</feature>
<gene>
    <name evidence="3" type="ORF">SAMN05444266_103133</name>
</gene>
<feature type="binding site" evidence="2">
    <location>
        <position position="209"/>
    </location>
    <ligand>
        <name>Mn(2+)</name>
        <dbReference type="ChEBI" id="CHEBI:29035"/>
        <label>2</label>
    </ligand>
</feature>
<dbReference type="Gene3D" id="3.30.70.360">
    <property type="match status" value="1"/>
</dbReference>
<feature type="binding site" evidence="2">
    <location>
        <position position="441"/>
    </location>
    <ligand>
        <name>Mn(2+)</name>
        <dbReference type="ChEBI" id="CHEBI:29035"/>
        <label>2</label>
    </ligand>
</feature>
<evidence type="ECO:0000256" key="2">
    <source>
        <dbReference type="PIRSR" id="PIRSR005962-1"/>
    </source>
</evidence>
<dbReference type="InterPro" id="IPR002933">
    <property type="entry name" value="Peptidase_M20"/>
</dbReference>
<accession>A0A1M7A597</accession>
<keyword evidence="2" id="KW-0464">Manganese</keyword>
<dbReference type="AlphaFoldDB" id="A0A1M7A597"/>
<keyword evidence="2" id="KW-0479">Metal-binding</keyword>
<reference evidence="3 4" key="1">
    <citation type="submission" date="2016-11" db="EMBL/GenBank/DDBJ databases">
        <authorList>
            <person name="Jaros S."/>
            <person name="Januszkiewicz K."/>
            <person name="Wedrychowicz H."/>
        </authorList>
    </citation>
    <scope>NUCLEOTIDE SEQUENCE [LARGE SCALE GENOMIC DNA]</scope>
    <source>
        <strain evidence="3 4">DSM 27406</strain>
    </source>
</reference>
<dbReference type="PANTHER" id="PTHR11014">
    <property type="entry name" value="PEPTIDASE M20 FAMILY MEMBER"/>
    <property type="match status" value="1"/>
</dbReference>
<sequence length="471" mass="52772">MVPVAPWITTILRPGTGIPFLVTYSLHFITSPASHLSRKPIFALKTHSMKTSAILLLIFILFTSQVNKPSIHELISRQTDEIYDSLVQVRRYFHANPELAGKEAGTQQVIVQYLRKLGMEVDTSIYGHSVVGILHGSKPGRSIAWRADMDALPTEFADNNEFSSTIPGVQHACGHDVHMAIGLGIATILAKNKAVLPGTVYFIFQPEEETFKGAKNMIAHGLFSKIHPEELYGLHVTPFPAGQIMVKPGEMFAYQKGISIRLKNDVSEAAGSLLSKQIYEALSRRKPGARPWEIQHIIDTAAGLMNPGTMYKDYLIMDEHFRIFTDRTELVLESDLYETNKANLETIIPKITALINTTQFKDNLVSVSFTHGNPIVQNDTRLTNEAIKELNKIYGPGLMVPDYGQVPYFNDDFTYFQQKVPGVYFFLGGSNFQRKVIAMNHAPDFKVDESCIRVGIKTFSSLLVQRLIERN</sequence>
<dbReference type="GO" id="GO:0016787">
    <property type="term" value="F:hydrolase activity"/>
    <property type="evidence" value="ECO:0007669"/>
    <property type="project" value="UniProtKB-KW"/>
</dbReference>
<dbReference type="Gene3D" id="3.40.630.10">
    <property type="entry name" value="Zn peptidases"/>
    <property type="match status" value="1"/>
</dbReference>
<dbReference type="PANTHER" id="PTHR11014:SF98">
    <property type="entry name" value="N-ACETYLDIAMINOPIMELATE DEACETYLASE"/>
    <property type="match status" value="1"/>
</dbReference>
<name>A0A1M7A597_9BACT</name>
<organism evidence="3 4">
    <name type="scientific">Chitinophaga jiangningensis</name>
    <dbReference type="NCBI Taxonomy" id="1419482"/>
    <lineage>
        <taxon>Bacteria</taxon>
        <taxon>Pseudomonadati</taxon>
        <taxon>Bacteroidota</taxon>
        <taxon>Chitinophagia</taxon>
        <taxon>Chitinophagales</taxon>
        <taxon>Chitinophagaceae</taxon>
        <taxon>Chitinophaga</taxon>
    </lineage>
</organism>
<dbReference type="STRING" id="1419482.SAMN05444266_103133"/>
<feature type="binding site" evidence="2">
    <location>
        <position position="173"/>
    </location>
    <ligand>
        <name>Mn(2+)</name>
        <dbReference type="ChEBI" id="CHEBI:29035"/>
        <label>1</label>
    </ligand>
</feature>
<evidence type="ECO:0000256" key="1">
    <source>
        <dbReference type="ARBA" id="ARBA00022801"/>
    </source>
</evidence>